<reference evidence="1 2" key="1">
    <citation type="journal article" date="2023" name="Nucleic Acids Res.">
        <title>The hologenome of Daphnia magna reveals possible DNA methylation and microbiome-mediated evolution of the host genome.</title>
        <authorList>
            <person name="Chaturvedi A."/>
            <person name="Li X."/>
            <person name="Dhandapani V."/>
            <person name="Marshall H."/>
            <person name="Kissane S."/>
            <person name="Cuenca-Cambronero M."/>
            <person name="Asole G."/>
            <person name="Calvet F."/>
            <person name="Ruiz-Romero M."/>
            <person name="Marangio P."/>
            <person name="Guigo R."/>
            <person name="Rago D."/>
            <person name="Mirbahai L."/>
            <person name="Eastwood N."/>
            <person name="Colbourne J.K."/>
            <person name="Zhou J."/>
            <person name="Mallon E."/>
            <person name="Orsini L."/>
        </authorList>
    </citation>
    <scope>NUCLEOTIDE SEQUENCE [LARGE SCALE GENOMIC DNA]</scope>
    <source>
        <strain evidence="1">LRV0_1</strain>
    </source>
</reference>
<comment type="caution">
    <text evidence="1">The sequence shown here is derived from an EMBL/GenBank/DDBJ whole genome shotgun (WGS) entry which is preliminary data.</text>
</comment>
<dbReference type="EMBL" id="JAOYFB010000036">
    <property type="protein sequence ID" value="KAK4019253.1"/>
    <property type="molecule type" value="Genomic_DNA"/>
</dbReference>
<gene>
    <name evidence="1" type="ORF">OUZ56_001279</name>
</gene>
<proteinExistence type="predicted"/>
<dbReference type="PANTHER" id="PTHR10241:SF25">
    <property type="entry name" value="TOMOSYN, ISOFORM C"/>
    <property type="match status" value="1"/>
</dbReference>
<sequence>MFFQHGAAMKRFTFKGVLDNFRQSVSQPTKSEQPELIETLKTEHCQLARTARHGFPHQPTALAYDPIQRLVAIGTKSGAIRM</sequence>
<dbReference type="Proteomes" id="UP001234178">
    <property type="component" value="Unassembled WGS sequence"/>
</dbReference>
<keyword evidence="2" id="KW-1185">Reference proteome</keyword>
<name>A0ABR0A2U6_9CRUS</name>
<evidence type="ECO:0000313" key="2">
    <source>
        <dbReference type="Proteomes" id="UP001234178"/>
    </source>
</evidence>
<protein>
    <submittedName>
        <fullName evidence="1">Uncharacterized protein</fullName>
    </submittedName>
</protein>
<accession>A0ABR0A2U6</accession>
<organism evidence="1 2">
    <name type="scientific">Daphnia magna</name>
    <dbReference type="NCBI Taxonomy" id="35525"/>
    <lineage>
        <taxon>Eukaryota</taxon>
        <taxon>Metazoa</taxon>
        <taxon>Ecdysozoa</taxon>
        <taxon>Arthropoda</taxon>
        <taxon>Crustacea</taxon>
        <taxon>Branchiopoda</taxon>
        <taxon>Diplostraca</taxon>
        <taxon>Cladocera</taxon>
        <taxon>Anomopoda</taxon>
        <taxon>Daphniidae</taxon>
        <taxon>Daphnia</taxon>
    </lineage>
</organism>
<dbReference type="PANTHER" id="PTHR10241">
    <property type="entry name" value="LETHAL 2 GIANT LARVAE PROTEIN"/>
    <property type="match status" value="1"/>
</dbReference>
<evidence type="ECO:0000313" key="1">
    <source>
        <dbReference type="EMBL" id="KAK4019253.1"/>
    </source>
</evidence>